<organismHost>
    <name type="scientific">Saimiri sciureus</name>
    <name type="common">Common squirrel monkey</name>
    <dbReference type="NCBI Taxonomy" id="9521"/>
</organismHost>
<sequence>MTYMQLRSSTKKVKINEANNMAVVFEKNKPPSSIKRAELKTVLIPKPIIKKGIICGLEKYAAIYKAIAKHPLVLGKCPSRPYHTINVMTKSQNALILTPSMDINKTQHLLLKHSLLDYIGLKSNMAQFEALYGPVLEPMTSKEMLSFQDLFFETKRRTEDIIFVLNTICEHRFVHPVRASVTPQVFKDIVEKYFFLFPAKDKSNSINFAASVVEIICNGEPFSRVIQYVNAYMDIKEHTTMNNLIKIYALLTT</sequence>
<gene>
    <name evidence="1" type="primary">orf23</name>
</gene>
<organism evidence="1">
    <name type="scientific">Saimiriine herpesvirus 2</name>
    <name type="common">SaHV-2</name>
    <name type="synonym">Herpesvirus saimiri</name>
    <dbReference type="NCBI Taxonomy" id="10381"/>
    <lineage>
        <taxon>Viruses</taxon>
        <taxon>Duplodnaviria</taxon>
        <taxon>Heunggongvirae</taxon>
        <taxon>Peploviricota</taxon>
        <taxon>Herviviricetes</taxon>
        <taxon>Herpesvirales</taxon>
        <taxon>Orthoherpesviridae</taxon>
        <taxon>Gammaherpesvirinae</taxon>
        <taxon>Rhadinovirus</taxon>
        <taxon>Rhadinovirus saimiriinegamma2</taxon>
    </lineage>
</organism>
<protein>
    <submittedName>
        <fullName evidence="1">Uncharacterized protein orf23</fullName>
    </submittedName>
</protein>
<name>O40643_SHV2</name>
<dbReference type="EMBL" id="Y13183">
    <property type="protein sequence ID" value="CAA73637.1"/>
    <property type="molecule type" value="Genomic_DNA"/>
</dbReference>
<dbReference type="InterPro" id="IPR006772">
    <property type="entry name" value="Herpes_BTRF1"/>
</dbReference>
<reference evidence="1" key="1">
    <citation type="journal article" date="1997" name="J. Virol.">
        <title>The superantigen-homologous viral immediate-early gene ie14/vsag in herpesvirus saimiri-transformed human T cells.</title>
        <authorList>
            <person name="Knappe A."/>
            <person name="Hiller C."/>
            <person name="Thurau M."/>
            <person name="Wittmann S."/>
            <person name="Hofmann H."/>
            <person name="Fleckenstein B."/>
            <person name="Fickenscher H."/>
        </authorList>
    </citation>
    <scope>NUCLEOTIDE SEQUENCE</scope>
    <source>
        <strain evidence="1">C-488</strain>
    </source>
</reference>
<accession>O40643</accession>
<proteinExistence type="predicted"/>
<evidence type="ECO:0000313" key="1">
    <source>
        <dbReference type="EMBL" id="CAA73637.1"/>
    </source>
</evidence>
<dbReference type="Pfam" id="PF04682">
    <property type="entry name" value="Herpes_BTRF1"/>
    <property type="match status" value="1"/>
</dbReference>